<gene>
    <name evidence="2" type="ORF">PVAP13_8NG082001</name>
</gene>
<reference evidence="2" key="1">
    <citation type="submission" date="2020-05" db="EMBL/GenBank/DDBJ databases">
        <title>WGS assembly of Panicum virgatum.</title>
        <authorList>
            <person name="Lovell J.T."/>
            <person name="Jenkins J."/>
            <person name="Shu S."/>
            <person name="Juenger T.E."/>
            <person name="Schmutz J."/>
        </authorList>
    </citation>
    <scope>NUCLEOTIDE SEQUENCE</scope>
    <source>
        <strain evidence="2">AP13</strain>
    </source>
</reference>
<feature type="compositionally biased region" description="Basic and acidic residues" evidence="1">
    <location>
        <begin position="129"/>
        <end position="141"/>
    </location>
</feature>
<organism evidence="2 3">
    <name type="scientific">Panicum virgatum</name>
    <name type="common">Blackwell switchgrass</name>
    <dbReference type="NCBI Taxonomy" id="38727"/>
    <lineage>
        <taxon>Eukaryota</taxon>
        <taxon>Viridiplantae</taxon>
        <taxon>Streptophyta</taxon>
        <taxon>Embryophyta</taxon>
        <taxon>Tracheophyta</taxon>
        <taxon>Spermatophyta</taxon>
        <taxon>Magnoliopsida</taxon>
        <taxon>Liliopsida</taxon>
        <taxon>Poales</taxon>
        <taxon>Poaceae</taxon>
        <taxon>PACMAD clade</taxon>
        <taxon>Panicoideae</taxon>
        <taxon>Panicodae</taxon>
        <taxon>Paniceae</taxon>
        <taxon>Panicinae</taxon>
        <taxon>Panicum</taxon>
        <taxon>Panicum sect. Hiantes</taxon>
    </lineage>
</organism>
<evidence type="ECO:0000313" key="2">
    <source>
        <dbReference type="EMBL" id="KAG2556394.1"/>
    </source>
</evidence>
<keyword evidence="3" id="KW-1185">Reference proteome</keyword>
<accession>A0A8T0PCZ7</accession>
<name>A0A8T0PCZ7_PANVG</name>
<feature type="region of interest" description="Disordered" evidence="1">
    <location>
        <begin position="32"/>
        <end position="57"/>
    </location>
</feature>
<evidence type="ECO:0000313" key="3">
    <source>
        <dbReference type="Proteomes" id="UP000823388"/>
    </source>
</evidence>
<proteinExistence type="predicted"/>
<feature type="compositionally biased region" description="Pro residues" evidence="1">
    <location>
        <begin position="41"/>
        <end position="54"/>
    </location>
</feature>
<sequence length="180" mass="20698">MPRPNRRRAPEPISTRWRPQRRAYFWAESAEYTASQAHRPTPVPTTHPSIPPPATRSKLRFSPKIIFLEINRVNNIITNYSAAPPLLPHRRRRKEKQAAEEPHSSGKTNSTAEHRRRANPRPRWTQLRLYEDRRSVEETDPRSSSPPAARPEARERGPQMVAAAASPLGSFLSRPLRRSP</sequence>
<dbReference type="Proteomes" id="UP000823388">
    <property type="component" value="Chromosome 8N"/>
</dbReference>
<comment type="caution">
    <text evidence="2">The sequence shown here is derived from an EMBL/GenBank/DDBJ whole genome shotgun (WGS) entry which is preliminary data.</text>
</comment>
<protein>
    <submittedName>
        <fullName evidence="2">Uncharacterized protein</fullName>
    </submittedName>
</protein>
<evidence type="ECO:0000256" key="1">
    <source>
        <dbReference type="SAM" id="MobiDB-lite"/>
    </source>
</evidence>
<feature type="region of interest" description="Disordered" evidence="1">
    <location>
        <begin position="82"/>
        <end position="180"/>
    </location>
</feature>
<dbReference type="AlphaFoldDB" id="A0A8T0PCZ7"/>
<dbReference type="EMBL" id="CM029052">
    <property type="protein sequence ID" value="KAG2556394.1"/>
    <property type="molecule type" value="Genomic_DNA"/>
</dbReference>